<dbReference type="Proteomes" id="UP000265515">
    <property type="component" value="Unassembled WGS sequence"/>
</dbReference>
<dbReference type="Gene3D" id="3.40.50.2000">
    <property type="entry name" value="Glycogen Phosphorylase B"/>
    <property type="match status" value="1"/>
</dbReference>
<organism evidence="9 10">
    <name type="scientific">Chara braunii</name>
    <name type="common">Braun's stonewort</name>
    <dbReference type="NCBI Taxonomy" id="69332"/>
    <lineage>
        <taxon>Eukaryota</taxon>
        <taxon>Viridiplantae</taxon>
        <taxon>Streptophyta</taxon>
        <taxon>Charophyceae</taxon>
        <taxon>Charales</taxon>
        <taxon>Characeae</taxon>
        <taxon>Chara</taxon>
    </lineage>
</organism>
<dbReference type="InterPro" id="IPR007235">
    <property type="entry name" value="Glyco_trans_28_C"/>
</dbReference>
<feature type="domain" description="Glycosyl transferase family 28 C-terminal" evidence="7">
    <location>
        <begin position="490"/>
        <end position="572"/>
    </location>
</feature>
<feature type="region of interest" description="Disordered" evidence="6">
    <location>
        <begin position="152"/>
        <end position="175"/>
    </location>
</feature>
<evidence type="ECO:0000256" key="5">
    <source>
        <dbReference type="ARBA" id="ARBA00046299"/>
    </source>
</evidence>
<feature type="domain" description="Diacylglycerol glucosyltransferase N-terminal" evidence="8">
    <location>
        <begin position="278"/>
        <end position="446"/>
    </location>
</feature>
<dbReference type="AlphaFoldDB" id="A0A388LAL3"/>
<reference evidence="9 10" key="1">
    <citation type="journal article" date="2018" name="Cell">
        <title>The Chara Genome: Secondary Complexity and Implications for Plant Terrestrialization.</title>
        <authorList>
            <person name="Nishiyama T."/>
            <person name="Sakayama H."/>
            <person name="Vries J.D."/>
            <person name="Buschmann H."/>
            <person name="Saint-Marcoux D."/>
            <person name="Ullrich K.K."/>
            <person name="Haas F.B."/>
            <person name="Vanderstraeten L."/>
            <person name="Becker D."/>
            <person name="Lang D."/>
            <person name="Vosolsobe S."/>
            <person name="Rombauts S."/>
            <person name="Wilhelmsson P.K.I."/>
            <person name="Janitza P."/>
            <person name="Kern R."/>
            <person name="Heyl A."/>
            <person name="Rumpler F."/>
            <person name="Villalobos L.I.A.C."/>
            <person name="Clay J.M."/>
            <person name="Skokan R."/>
            <person name="Toyoda A."/>
            <person name="Suzuki Y."/>
            <person name="Kagoshima H."/>
            <person name="Schijlen E."/>
            <person name="Tajeshwar N."/>
            <person name="Catarino B."/>
            <person name="Hetherington A.J."/>
            <person name="Saltykova A."/>
            <person name="Bonnot C."/>
            <person name="Breuninger H."/>
            <person name="Symeonidi A."/>
            <person name="Radhakrishnan G.V."/>
            <person name="Van Nieuwerburgh F."/>
            <person name="Deforce D."/>
            <person name="Chang C."/>
            <person name="Karol K.G."/>
            <person name="Hedrich R."/>
            <person name="Ulvskov P."/>
            <person name="Glockner G."/>
            <person name="Delwiche C.F."/>
            <person name="Petrasek J."/>
            <person name="Van de Peer Y."/>
            <person name="Friml J."/>
            <person name="Beilby M."/>
            <person name="Dolan L."/>
            <person name="Kohara Y."/>
            <person name="Sugano S."/>
            <person name="Fujiyama A."/>
            <person name="Delaux P.-M."/>
            <person name="Quint M."/>
            <person name="TheiBen G."/>
            <person name="Hagemann M."/>
            <person name="Harholt J."/>
            <person name="Dunand C."/>
            <person name="Zachgo S."/>
            <person name="Langdale J."/>
            <person name="Maumus F."/>
            <person name="Straeten D.V.D."/>
            <person name="Gould S.B."/>
            <person name="Rensing S.A."/>
        </authorList>
    </citation>
    <scope>NUCLEOTIDE SEQUENCE [LARGE SCALE GENOMIC DNA]</scope>
    <source>
        <strain evidence="9 10">S276</strain>
    </source>
</reference>
<evidence type="ECO:0000259" key="7">
    <source>
        <dbReference type="Pfam" id="PF04101"/>
    </source>
</evidence>
<evidence type="ECO:0000256" key="4">
    <source>
        <dbReference type="ARBA" id="ARBA00022679"/>
    </source>
</evidence>
<comment type="similarity">
    <text evidence="1">Belongs to the glycosyltransferase 28 family.</text>
</comment>
<protein>
    <recommendedName>
        <fullName evidence="2">monogalactosyldiacylglycerol synthase</fullName>
        <ecNumber evidence="2">2.4.1.46</ecNumber>
    </recommendedName>
</protein>
<keyword evidence="10" id="KW-1185">Reference proteome</keyword>
<dbReference type="InterPro" id="IPR009695">
    <property type="entry name" value="Diacylglyc_glucosyltr_N"/>
</dbReference>
<evidence type="ECO:0000256" key="2">
    <source>
        <dbReference type="ARBA" id="ARBA00012615"/>
    </source>
</evidence>
<evidence type="ECO:0000256" key="6">
    <source>
        <dbReference type="SAM" id="MobiDB-lite"/>
    </source>
</evidence>
<dbReference type="EMBL" id="BFEA01000314">
    <property type="protein sequence ID" value="GBG79232.1"/>
    <property type="molecule type" value="Genomic_DNA"/>
</dbReference>
<dbReference type="EC" id="2.4.1.46" evidence="2"/>
<dbReference type="SUPFAM" id="SSF53756">
    <property type="entry name" value="UDP-Glycosyltransferase/glycogen phosphorylase"/>
    <property type="match status" value="1"/>
</dbReference>
<proteinExistence type="inferred from homology"/>
<dbReference type="Gramene" id="GBG79232">
    <property type="protein sequence ID" value="GBG79232"/>
    <property type="gene ID" value="CBR_g29284"/>
</dbReference>
<keyword evidence="3" id="KW-0328">Glycosyltransferase</keyword>
<comment type="caution">
    <text evidence="9">The sequence shown here is derived from an EMBL/GenBank/DDBJ whole genome shotgun (WGS) entry which is preliminary data.</text>
</comment>
<dbReference type="STRING" id="69332.A0A388LAL3"/>
<gene>
    <name evidence="9" type="ORF">CBR_g29284</name>
</gene>
<dbReference type="GO" id="GO:0031969">
    <property type="term" value="C:chloroplast membrane"/>
    <property type="evidence" value="ECO:0007669"/>
    <property type="project" value="UniProtKB-SubCell"/>
</dbReference>
<dbReference type="Pfam" id="PF06925">
    <property type="entry name" value="MGDG_synth"/>
    <property type="match status" value="1"/>
</dbReference>
<accession>A0A388LAL3</accession>
<feature type="compositionally biased region" description="Gly residues" evidence="6">
    <location>
        <begin position="240"/>
        <end position="257"/>
    </location>
</feature>
<dbReference type="InterPro" id="IPR050519">
    <property type="entry name" value="Glycosyltransf_28_UgtP"/>
</dbReference>
<name>A0A388LAL3_CHABU</name>
<keyword evidence="4" id="KW-0808">Transferase</keyword>
<feature type="region of interest" description="Disordered" evidence="6">
    <location>
        <begin position="228"/>
        <end position="257"/>
    </location>
</feature>
<dbReference type="Pfam" id="PF04101">
    <property type="entry name" value="Glyco_tran_28_C"/>
    <property type="match status" value="1"/>
</dbReference>
<evidence type="ECO:0000256" key="3">
    <source>
        <dbReference type="ARBA" id="ARBA00022676"/>
    </source>
</evidence>
<dbReference type="OrthoDB" id="200404at2759"/>
<dbReference type="CDD" id="cd17507">
    <property type="entry name" value="GT28_Beta-DGS-like"/>
    <property type="match status" value="1"/>
</dbReference>
<dbReference type="GO" id="GO:0009247">
    <property type="term" value="P:glycolipid biosynthetic process"/>
    <property type="evidence" value="ECO:0007669"/>
    <property type="project" value="InterPro"/>
</dbReference>
<evidence type="ECO:0000313" key="9">
    <source>
        <dbReference type="EMBL" id="GBG79232.1"/>
    </source>
</evidence>
<dbReference type="PANTHER" id="PTHR43025:SF3">
    <property type="entry name" value="MONOGALACTOSYLDIACYLGLYCEROL SYNTHASE 1, CHLOROPLASTIC"/>
    <property type="match status" value="1"/>
</dbReference>
<evidence type="ECO:0000256" key="1">
    <source>
        <dbReference type="ARBA" id="ARBA00006962"/>
    </source>
</evidence>
<evidence type="ECO:0000313" key="10">
    <source>
        <dbReference type="Proteomes" id="UP000265515"/>
    </source>
</evidence>
<comment type="subcellular location">
    <subcellularLocation>
        <location evidence="5">Plastid</location>
        <location evidence="5">Chloroplast membrane</location>
    </subcellularLocation>
</comment>
<sequence>MATSGYANRQQQLQVASWRPPHEHVAALSLSFSRKAPLLHSVTSSAPFHATPSSRAVDSDVAFSANDGICTGESQTHFQVSVRAPSSFRPASRHAAILAATAAAAGSSTTPSSLNDIPAASERGVGVVEGGGSRPCVGLSPGISAVVRLASKHHNKTDSSRRQKKQQCRQQQAWSSTAPIAAVVGRLNLAGVGGEGGAVPPSIADLMTAVLRRNSAVPPLACSSLSALGGNHSPSLEPTNGGGGGGGGGGGDDGTGMCGANRRQKRVLILMSDTGGGHRASAEALKSVFELEYGDMYKVFVIDLWKDHTPWPFNQLPKSYSFLVKNEYLWKFAFHASAPRLVHEFNFTTTGTFIAREMAKAFTKYQPDVIVSVHPLMQHVPLRILRSRGLLGRIPFTTVITDLNSCHPTWFHKHVTLCFAPNQEVSDRALKAGLNPSQIRVHGLPIRPDFAMAVKPKNILRQELGMDLDLKAVLLVGGGEGMGPVEATARALAQELAALEENGRPRGQLIIVCGRNRSLATSLESVHWPIPVQVKGFVTNMSDWMGACDCIITKAGPGTIAESLIRGLPMILNDFIAGQEAGNIPFVVDNGAGKFIKDPREIGKTVREWFGPRIDEFKSMAQNCLKMARPKAVFEIVRDIHLLAQQRTYVEQPQFAVA</sequence>
<evidence type="ECO:0000259" key="8">
    <source>
        <dbReference type="Pfam" id="PF06925"/>
    </source>
</evidence>
<dbReference type="GO" id="GO:0046509">
    <property type="term" value="F:1,2-diacylglycerol 3-beta-galactosyltransferase activity"/>
    <property type="evidence" value="ECO:0007669"/>
    <property type="project" value="UniProtKB-EC"/>
</dbReference>
<dbReference type="PANTHER" id="PTHR43025">
    <property type="entry name" value="MONOGALACTOSYLDIACYLGLYCEROL SYNTHASE"/>
    <property type="match status" value="1"/>
</dbReference>